<feature type="compositionally biased region" description="Gly residues" evidence="1">
    <location>
        <begin position="77"/>
        <end position="94"/>
    </location>
</feature>
<evidence type="ECO:0000256" key="1">
    <source>
        <dbReference type="SAM" id="MobiDB-lite"/>
    </source>
</evidence>
<accession>A0A4Z2EWA5</accession>
<comment type="caution">
    <text evidence="2">The sequence shown here is derived from an EMBL/GenBank/DDBJ whole genome shotgun (WGS) entry which is preliminary data.</text>
</comment>
<dbReference type="AlphaFoldDB" id="A0A4Z2EWA5"/>
<dbReference type="Proteomes" id="UP000314294">
    <property type="component" value="Unassembled WGS sequence"/>
</dbReference>
<name>A0A4Z2EWA5_9TELE</name>
<feature type="region of interest" description="Disordered" evidence="1">
    <location>
        <begin position="70"/>
        <end position="94"/>
    </location>
</feature>
<evidence type="ECO:0000313" key="2">
    <source>
        <dbReference type="EMBL" id="TNN33145.1"/>
    </source>
</evidence>
<proteinExistence type="predicted"/>
<keyword evidence="3" id="KW-1185">Reference proteome</keyword>
<protein>
    <submittedName>
        <fullName evidence="2">Uncharacterized protein</fullName>
    </submittedName>
</protein>
<reference evidence="2 3" key="1">
    <citation type="submission" date="2019-03" db="EMBL/GenBank/DDBJ databases">
        <title>First draft genome of Liparis tanakae, snailfish: a comprehensive survey of snailfish specific genes.</title>
        <authorList>
            <person name="Kim W."/>
            <person name="Song I."/>
            <person name="Jeong J.-H."/>
            <person name="Kim D."/>
            <person name="Kim S."/>
            <person name="Ryu S."/>
            <person name="Song J.Y."/>
            <person name="Lee S.K."/>
        </authorList>
    </citation>
    <scope>NUCLEOTIDE SEQUENCE [LARGE SCALE GENOMIC DNA]</scope>
    <source>
        <tissue evidence="2">Muscle</tissue>
    </source>
</reference>
<evidence type="ECO:0000313" key="3">
    <source>
        <dbReference type="Proteomes" id="UP000314294"/>
    </source>
</evidence>
<dbReference type="EMBL" id="SRLO01002344">
    <property type="protein sequence ID" value="TNN33145.1"/>
    <property type="molecule type" value="Genomic_DNA"/>
</dbReference>
<organism evidence="2 3">
    <name type="scientific">Liparis tanakae</name>
    <name type="common">Tanaka's snailfish</name>
    <dbReference type="NCBI Taxonomy" id="230148"/>
    <lineage>
        <taxon>Eukaryota</taxon>
        <taxon>Metazoa</taxon>
        <taxon>Chordata</taxon>
        <taxon>Craniata</taxon>
        <taxon>Vertebrata</taxon>
        <taxon>Euteleostomi</taxon>
        <taxon>Actinopterygii</taxon>
        <taxon>Neopterygii</taxon>
        <taxon>Teleostei</taxon>
        <taxon>Neoteleostei</taxon>
        <taxon>Acanthomorphata</taxon>
        <taxon>Eupercaria</taxon>
        <taxon>Perciformes</taxon>
        <taxon>Cottioidei</taxon>
        <taxon>Cottales</taxon>
        <taxon>Liparidae</taxon>
        <taxon>Liparis</taxon>
    </lineage>
</organism>
<sequence>MLLLGVKKTREQRTVEGLPLPGLVALLVSPLPVLAHRQLPVASPGLKAQVARRVQPPAELLRVLRPGQRALRPAVGPGQGPVAGPAGGGRAGEA</sequence>
<gene>
    <name evidence="2" type="ORF">EYF80_056692</name>
</gene>